<dbReference type="InterPro" id="IPR023213">
    <property type="entry name" value="CAT-like_dom_sf"/>
</dbReference>
<comment type="caution">
    <text evidence="3">The sequence shown here is derived from an EMBL/GenBank/DDBJ whole genome shotgun (WGS) entry which is preliminary data.</text>
</comment>
<dbReference type="Pfam" id="PF02458">
    <property type="entry name" value="Transferase"/>
    <property type="match status" value="1"/>
</dbReference>
<evidence type="ECO:0000313" key="4">
    <source>
        <dbReference type="Proteomes" id="UP001415857"/>
    </source>
</evidence>
<protein>
    <submittedName>
        <fullName evidence="3">Uncharacterized protein</fullName>
    </submittedName>
</protein>
<dbReference type="PANTHER" id="PTHR31642">
    <property type="entry name" value="TRICHOTHECENE 3-O-ACETYLTRANSFERASE"/>
    <property type="match status" value="1"/>
</dbReference>
<dbReference type="InterPro" id="IPR050317">
    <property type="entry name" value="Plant_Fungal_Acyltransferase"/>
</dbReference>
<dbReference type="AlphaFoldDB" id="A0AAP0N957"/>
<dbReference type="GO" id="GO:0016747">
    <property type="term" value="F:acyltransferase activity, transferring groups other than amino-acyl groups"/>
    <property type="evidence" value="ECO:0007669"/>
    <property type="project" value="TreeGrafter"/>
</dbReference>
<dbReference type="Gene3D" id="3.30.559.10">
    <property type="entry name" value="Chloramphenicol acetyltransferase-like domain"/>
    <property type="match status" value="1"/>
</dbReference>
<accession>A0AAP0N957</accession>
<feature type="region of interest" description="Disordered" evidence="2">
    <location>
        <begin position="212"/>
        <end position="233"/>
    </location>
</feature>
<gene>
    <name evidence="3" type="ORF">L1049_000642</name>
</gene>
<organism evidence="3 4">
    <name type="scientific">Liquidambar formosana</name>
    <name type="common">Formosan gum</name>
    <dbReference type="NCBI Taxonomy" id="63359"/>
    <lineage>
        <taxon>Eukaryota</taxon>
        <taxon>Viridiplantae</taxon>
        <taxon>Streptophyta</taxon>
        <taxon>Embryophyta</taxon>
        <taxon>Tracheophyta</taxon>
        <taxon>Spermatophyta</taxon>
        <taxon>Magnoliopsida</taxon>
        <taxon>eudicotyledons</taxon>
        <taxon>Gunneridae</taxon>
        <taxon>Pentapetalae</taxon>
        <taxon>Saxifragales</taxon>
        <taxon>Altingiaceae</taxon>
        <taxon>Liquidambar</taxon>
    </lineage>
</organism>
<dbReference type="PANTHER" id="PTHR31642:SF324">
    <property type="entry name" value="SPERMIDINE HYDROXYCINNAMOYL TRANSFERASE"/>
    <property type="match status" value="1"/>
</dbReference>
<dbReference type="Proteomes" id="UP001415857">
    <property type="component" value="Unassembled WGS sequence"/>
</dbReference>
<sequence>MNVKPPRLLLAALRIEVTLKGCHTVKPDKPTWNGCLSLSEWDQTCNLTHVPTLYFYRPGENWLAQFDYIIKTLRDSLSCALVHFYPLAGRLRWQGAGGRLELECNAMGAQLIEAELEAKLEDLSDFFSPPPRFEYLLPSVDYSTTIQELPLLLVQLTRFRCGCFSLGQRISHAVTDGQGALHFISEWTSLARGEPLGAAPFLDRKVLRAGKPPAAPPRFDHSDLDDPPFLIGQSNDVKERKKKTAYAMLKLYQNPS</sequence>
<proteinExistence type="inferred from homology"/>
<dbReference type="EMBL" id="JBBPBK010000015">
    <property type="protein sequence ID" value="KAK9268877.1"/>
    <property type="molecule type" value="Genomic_DNA"/>
</dbReference>
<keyword evidence="4" id="KW-1185">Reference proteome</keyword>
<reference evidence="3 4" key="1">
    <citation type="journal article" date="2024" name="Plant J.">
        <title>Genome sequences and population genomics reveal climatic adaptation and genomic divergence between two closely related sweetgum species.</title>
        <authorList>
            <person name="Xu W.Q."/>
            <person name="Ren C.Q."/>
            <person name="Zhang X.Y."/>
            <person name="Comes H.P."/>
            <person name="Liu X.H."/>
            <person name="Li Y.G."/>
            <person name="Kettle C.J."/>
            <person name="Jalonen R."/>
            <person name="Gaisberger H."/>
            <person name="Ma Y.Z."/>
            <person name="Qiu Y.X."/>
        </authorList>
    </citation>
    <scope>NUCLEOTIDE SEQUENCE [LARGE SCALE GENOMIC DNA]</scope>
    <source>
        <strain evidence="3">Hangzhou</strain>
    </source>
</reference>
<evidence type="ECO:0000256" key="1">
    <source>
        <dbReference type="ARBA" id="ARBA00009861"/>
    </source>
</evidence>
<evidence type="ECO:0000313" key="3">
    <source>
        <dbReference type="EMBL" id="KAK9268877.1"/>
    </source>
</evidence>
<comment type="similarity">
    <text evidence="1">Belongs to the plant acyltransferase family.</text>
</comment>
<name>A0AAP0N957_LIQFO</name>
<evidence type="ECO:0000256" key="2">
    <source>
        <dbReference type="SAM" id="MobiDB-lite"/>
    </source>
</evidence>